<feature type="domain" description="Thiopeptide-type bacteriocin biosynthesis" evidence="2">
    <location>
        <begin position="742"/>
        <end position="991"/>
    </location>
</feature>
<dbReference type="AlphaFoldDB" id="A0A9W6QFM6"/>
<dbReference type="InterPro" id="IPR023809">
    <property type="entry name" value="Thiopep_bacteriocin_synth_dom"/>
</dbReference>
<protein>
    <recommendedName>
        <fullName evidence="5">Lantibiotic dehydratase</fullName>
    </recommendedName>
</protein>
<dbReference type="RefSeq" id="WP_285740277.1">
    <property type="nucleotide sequence ID" value="NZ_BSSA01000038.1"/>
</dbReference>
<proteinExistence type="predicted"/>
<dbReference type="Proteomes" id="UP001165041">
    <property type="component" value="Unassembled WGS sequence"/>
</dbReference>
<dbReference type="NCBIfam" id="TIGR03891">
    <property type="entry name" value="thiopep_ocin"/>
    <property type="match status" value="1"/>
</dbReference>
<gene>
    <name evidence="3" type="ORF">Kpho02_70080</name>
</gene>
<evidence type="ECO:0008006" key="5">
    <source>
        <dbReference type="Google" id="ProtNLM"/>
    </source>
</evidence>
<name>A0A9W6QFM6_9ACTN</name>
<evidence type="ECO:0000259" key="1">
    <source>
        <dbReference type="Pfam" id="PF04738"/>
    </source>
</evidence>
<feature type="domain" description="Lantibiotic dehydratase N-terminal" evidence="1">
    <location>
        <begin position="55"/>
        <end position="671"/>
    </location>
</feature>
<dbReference type="Pfam" id="PF04738">
    <property type="entry name" value="Lant_dehydr_N"/>
    <property type="match status" value="1"/>
</dbReference>
<evidence type="ECO:0000259" key="2">
    <source>
        <dbReference type="Pfam" id="PF14028"/>
    </source>
</evidence>
<dbReference type="InterPro" id="IPR006827">
    <property type="entry name" value="Lant_deHydtase_N"/>
</dbReference>
<reference evidence="3" key="1">
    <citation type="submission" date="2023-02" db="EMBL/GenBank/DDBJ databases">
        <title>Kitasatospora phosalacinea NBRC 14627.</title>
        <authorList>
            <person name="Ichikawa N."/>
            <person name="Sato H."/>
            <person name="Tonouchi N."/>
        </authorList>
    </citation>
    <scope>NUCLEOTIDE SEQUENCE</scope>
    <source>
        <strain evidence="3">NBRC 14627</strain>
    </source>
</reference>
<dbReference type="Pfam" id="PF14028">
    <property type="entry name" value="Lant_dehydr_C"/>
    <property type="match status" value="1"/>
</dbReference>
<accession>A0A9W6QFM6</accession>
<comment type="caution">
    <text evidence="3">The sequence shown here is derived from an EMBL/GenBank/DDBJ whole genome shotgun (WGS) entry which is preliminary data.</text>
</comment>
<organism evidence="3 4">
    <name type="scientific">Kitasatospora phosalacinea</name>
    <dbReference type="NCBI Taxonomy" id="2065"/>
    <lineage>
        <taxon>Bacteria</taxon>
        <taxon>Bacillati</taxon>
        <taxon>Actinomycetota</taxon>
        <taxon>Actinomycetes</taxon>
        <taxon>Kitasatosporales</taxon>
        <taxon>Streptomycetaceae</taxon>
        <taxon>Kitasatospora</taxon>
    </lineage>
</organism>
<dbReference type="EMBL" id="BSSA01000038">
    <property type="protein sequence ID" value="GLW74711.1"/>
    <property type="molecule type" value="Genomic_DNA"/>
</dbReference>
<sequence length="1002" mass="109150">MRQPAPTASYRAAGVALVRAIAHPDRLVPDWPDLDGEDTDATHQQVLWLHTLWADNDLVQSLDLASPALTDRVAQLIAAPHPDPREVRRAAHATARYLLRAAGRATPFGYFAGVQAASFGPSCDVRWGDRHRVVTRVSASRLAGVIEQLERHSAVLARLDVAANNTVQVRGDRLVVPHRPLARHTGGTAAAETTLRHTRPVAFALAAARHPLRFQDLADKVHAEFPTATGAQVTGILSELVAQRALVTNLHAPATEPDPLGYLLAALEKAGADQIAETTEILADLRRAEGGRPVPAVDLRLDADLVLPHAVADEAARAAQLLARLSAAPNGTAAWRSYHQRFYERYGRGALVPLLDMVADSGIGWPDGYPGARPSEAPRFNERDQLLACLAQRAALEREREVVLDEELLAALALGPTEPRLPPHLEIVARLHASSRQALDRGDFRLEVASVSRAAGVCVGRFLHLLEPEHQAAFTDLLTNLPTMDDRTVTAQLSYPPLDPATGHVARSTASGQLVISLAEHRPASDGVLSPEDLAVGCDGRRMYLAAPALGIRIEAAATHALNLRTHTPPLARLITELSRAQTDQVTRFDWGSLHALPFRPRLRRRRIILSPAAWRLTAAELPAPNAPRQQWDEALTSWLTRYRAPRHVMLAADSQGLPLDLDHPDHRSLLRDHLRSAPHAVLVEEPDPTDLGWASGRAHEIAIPVTATRAPAWPRLPKPTPARILQPDHGDAPGTSRVLLASLYGDLERQDTVLTRHLPDLLTRLGHPAWWFVRFRDPRQHLRLRIALPDPAAFGPAAAVISSWTAELHQAGLLSEVVYPTSYAETGRWGEGPAWAAAEDVFRADSAAVLAQLSQPALPDRQALLAAHAVAITTGFTSSTTSGLRWLVDNVPTQAPAPVPRPVFREAVRLADPANDWAALRAEPAGNAIVDAWTGRHVALDWYRRHFPGPHTQGVQADDVLGSLLHCSYVRAHRIDFDDEAQVLYLARAAALARLARDGDR</sequence>
<evidence type="ECO:0000313" key="3">
    <source>
        <dbReference type="EMBL" id="GLW74711.1"/>
    </source>
</evidence>
<evidence type="ECO:0000313" key="4">
    <source>
        <dbReference type="Proteomes" id="UP001165041"/>
    </source>
</evidence>